<evidence type="ECO:0000313" key="2">
    <source>
        <dbReference type="EMBL" id="BBI35258.1"/>
    </source>
</evidence>
<evidence type="ECO:0000313" key="3">
    <source>
        <dbReference type="Proteomes" id="UP000289856"/>
    </source>
</evidence>
<dbReference type="OrthoDB" id="2353968at2"/>
<gene>
    <name evidence="2" type="ORF">KCTCHS21_46570</name>
</gene>
<dbReference type="KEGG" id="cohn:KCTCHS21_46570"/>
<evidence type="ECO:0008006" key="4">
    <source>
        <dbReference type="Google" id="ProtNLM"/>
    </source>
</evidence>
<dbReference type="RefSeq" id="WP_130613755.1">
    <property type="nucleotide sequence ID" value="NZ_AP019400.1"/>
</dbReference>
<dbReference type="AlphaFoldDB" id="A0A3T1DBA2"/>
<accession>A0A3T1DBA2</accession>
<keyword evidence="1" id="KW-0812">Transmembrane</keyword>
<sequence length="77" mass="9316">MNEVPIKDFWWLFLILGVLLIAQGTILFLHARRHGRRAWLWGLWGLTYFPIPSLLYFLLHWWKKRKAKAPNKGDRED</sequence>
<name>A0A3T1DBA2_9BACL</name>
<keyword evidence="3" id="KW-1185">Reference proteome</keyword>
<proteinExistence type="predicted"/>
<feature type="transmembrane region" description="Helical" evidence="1">
    <location>
        <begin position="41"/>
        <end position="62"/>
    </location>
</feature>
<organism evidence="2 3">
    <name type="scientific">Cohnella abietis</name>
    <dbReference type="NCBI Taxonomy" id="2507935"/>
    <lineage>
        <taxon>Bacteria</taxon>
        <taxon>Bacillati</taxon>
        <taxon>Bacillota</taxon>
        <taxon>Bacilli</taxon>
        <taxon>Bacillales</taxon>
        <taxon>Paenibacillaceae</taxon>
        <taxon>Cohnella</taxon>
    </lineage>
</organism>
<feature type="transmembrane region" description="Helical" evidence="1">
    <location>
        <begin position="9"/>
        <end position="29"/>
    </location>
</feature>
<evidence type="ECO:0000256" key="1">
    <source>
        <dbReference type="SAM" id="Phobius"/>
    </source>
</evidence>
<protein>
    <recommendedName>
        <fullName evidence="4">SigmaY antisigma factor component</fullName>
    </recommendedName>
</protein>
<reference evidence="2 3" key="1">
    <citation type="submission" date="2019-01" db="EMBL/GenBank/DDBJ databases">
        <title>Complete genome sequence of Cohnella hallensis HS21 isolated from Korean fir (Abies koreana) rhizospheric soil.</title>
        <authorList>
            <person name="Jiang L."/>
            <person name="Kang S.W."/>
            <person name="Kim S."/>
            <person name="Jung J."/>
            <person name="Kim C.Y."/>
            <person name="Kim D.H."/>
            <person name="Kim S.W."/>
            <person name="Lee J."/>
        </authorList>
    </citation>
    <scope>NUCLEOTIDE SEQUENCE [LARGE SCALE GENOMIC DNA]</scope>
    <source>
        <strain evidence="2 3">HS21</strain>
    </source>
</reference>
<keyword evidence="1" id="KW-0472">Membrane</keyword>
<keyword evidence="1" id="KW-1133">Transmembrane helix</keyword>
<dbReference type="EMBL" id="AP019400">
    <property type="protein sequence ID" value="BBI35258.1"/>
    <property type="molecule type" value="Genomic_DNA"/>
</dbReference>
<dbReference type="Proteomes" id="UP000289856">
    <property type="component" value="Chromosome"/>
</dbReference>